<dbReference type="CDD" id="cd07042">
    <property type="entry name" value="STAS_SulP_like_sulfate_transporter"/>
    <property type="match status" value="1"/>
</dbReference>
<protein>
    <submittedName>
        <fullName evidence="7">SulP family inorganic anion transporter</fullName>
    </submittedName>
</protein>
<evidence type="ECO:0000256" key="5">
    <source>
        <dbReference type="SAM" id="Phobius"/>
    </source>
</evidence>
<feature type="transmembrane region" description="Helical" evidence="5">
    <location>
        <begin position="155"/>
        <end position="173"/>
    </location>
</feature>
<feature type="transmembrane region" description="Helical" evidence="5">
    <location>
        <begin position="395"/>
        <end position="420"/>
    </location>
</feature>
<keyword evidence="8" id="KW-1185">Reference proteome</keyword>
<dbReference type="InterPro" id="IPR036513">
    <property type="entry name" value="STAS_dom_sf"/>
</dbReference>
<keyword evidence="3 5" id="KW-1133">Transmembrane helix</keyword>
<feature type="transmembrane region" description="Helical" evidence="5">
    <location>
        <begin position="102"/>
        <end position="119"/>
    </location>
</feature>
<evidence type="ECO:0000256" key="1">
    <source>
        <dbReference type="ARBA" id="ARBA00004141"/>
    </source>
</evidence>
<proteinExistence type="predicted"/>
<name>A0A7T0PBI4_9CORY</name>
<dbReference type="PANTHER" id="PTHR43310">
    <property type="entry name" value="SULFATE TRANSPORTER YBAR-RELATED"/>
    <property type="match status" value="1"/>
</dbReference>
<keyword evidence="4 5" id="KW-0472">Membrane</keyword>
<evidence type="ECO:0000256" key="3">
    <source>
        <dbReference type="ARBA" id="ARBA00022989"/>
    </source>
</evidence>
<dbReference type="EMBL" id="CP064954">
    <property type="protein sequence ID" value="QPK78747.1"/>
    <property type="molecule type" value="Genomic_DNA"/>
</dbReference>
<feature type="transmembrane region" description="Helical" evidence="5">
    <location>
        <begin position="331"/>
        <end position="350"/>
    </location>
</feature>
<evidence type="ECO:0000313" key="8">
    <source>
        <dbReference type="Proteomes" id="UP000594681"/>
    </source>
</evidence>
<organism evidence="7 8">
    <name type="scientific">Corynebacterium lizhenjunii</name>
    <dbReference type="NCBI Taxonomy" id="2709394"/>
    <lineage>
        <taxon>Bacteria</taxon>
        <taxon>Bacillati</taxon>
        <taxon>Actinomycetota</taxon>
        <taxon>Actinomycetes</taxon>
        <taxon>Mycobacteriales</taxon>
        <taxon>Corynebacteriaceae</taxon>
        <taxon>Corynebacterium</taxon>
    </lineage>
</organism>
<feature type="transmembrane region" description="Helical" evidence="5">
    <location>
        <begin position="357"/>
        <end position="375"/>
    </location>
</feature>
<evidence type="ECO:0000256" key="4">
    <source>
        <dbReference type="ARBA" id="ARBA00023136"/>
    </source>
</evidence>
<feature type="transmembrane region" description="Helical" evidence="5">
    <location>
        <begin position="77"/>
        <end position="95"/>
    </location>
</feature>
<sequence>MRFESLSSPRFAANLHQSCEDEVVTTTAEPAAPTGVIDSFRFAFSSPRRLRIEILGGLTVSLALIPEAIAFSILAGVSPAVGLFTSVIMAMVISFSGGRPAMISAATGAIALVVAPVSRAYGLDYLVATVLLGGLLQLAFAALGVARLQRFIPRSVMLGFVNALGMMIFIAQLQHLVNVPWMVYPLTAAGIVLMLVWPRLVQAVPAPLVTIIVLGSITTLASINVPRVADMGELPSSLPSLFFPTVPWELETLRIIAPYAVGVAIVGLMESLMTAKLVDDITDVHSDKTRESFGQGVANVASGLCGGMGGCAVIGQTLINVRESGARTRLSTFLAGGFLLVLLLVLGDIVGQIPMAALVAIMMMVSIGTIDWHSLRPRTLKFMPVSETVAMGVTMAGTLLTHNLAVGVIAGVLTATLTFAHKVAHLVRVEREGRDVYRITGQLFWASSNDLVYQFDYTDPPERVVIDLSGAEVWDASTVATLDSITRKYHERGAAVEIIGLDGPSRARLDKLTGQLGD</sequence>
<dbReference type="Pfam" id="PF01740">
    <property type="entry name" value="STAS"/>
    <property type="match status" value="1"/>
</dbReference>
<dbReference type="InterPro" id="IPR002645">
    <property type="entry name" value="STAS_dom"/>
</dbReference>
<dbReference type="SUPFAM" id="SSF52091">
    <property type="entry name" value="SpoIIaa-like"/>
    <property type="match status" value="1"/>
</dbReference>
<feature type="transmembrane region" description="Helical" evidence="5">
    <location>
        <begin position="179"/>
        <end position="197"/>
    </location>
</feature>
<feature type="transmembrane region" description="Helical" evidence="5">
    <location>
        <begin position="256"/>
        <end position="275"/>
    </location>
</feature>
<reference evidence="7 8" key="1">
    <citation type="submission" date="2020-11" db="EMBL/GenBank/DDBJ databases">
        <title>Corynebacterium sp. ZJ-599.</title>
        <authorList>
            <person name="Zhou J."/>
        </authorList>
    </citation>
    <scope>NUCLEOTIDE SEQUENCE [LARGE SCALE GENOMIC DNA]</scope>
    <source>
        <strain evidence="7 8">ZJ-599</strain>
    </source>
</reference>
<feature type="transmembrane region" description="Helical" evidence="5">
    <location>
        <begin position="296"/>
        <end position="319"/>
    </location>
</feature>
<dbReference type="PROSITE" id="PS50801">
    <property type="entry name" value="STAS"/>
    <property type="match status" value="1"/>
</dbReference>
<dbReference type="GO" id="GO:0016020">
    <property type="term" value="C:membrane"/>
    <property type="evidence" value="ECO:0007669"/>
    <property type="project" value="UniProtKB-SubCell"/>
</dbReference>
<dbReference type="InterPro" id="IPR052706">
    <property type="entry name" value="Membrane-Transporter-like"/>
</dbReference>
<accession>A0A7T0PBI4</accession>
<dbReference type="Proteomes" id="UP000594681">
    <property type="component" value="Chromosome"/>
</dbReference>
<evidence type="ECO:0000256" key="2">
    <source>
        <dbReference type="ARBA" id="ARBA00022692"/>
    </source>
</evidence>
<evidence type="ECO:0000259" key="6">
    <source>
        <dbReference type="PROSITE" id="PS50801"/>
    </source>
</evidence>
<dbReference type="Gene3D" id="3.30.750.24">
    <property type="entry name" value="STAS domain"/>
    <property type="match status" value="1"/>
</dbReference>
<comment type="subcellular location">
    <subcellularLocation>
        <location evidence="1">Membrane</location>
        <topology evidence="1">Multi-pass membrane protein</topology>
    </subcellularLocation>
</comment>
<dbReference type="PANTHER" id="PTHR43310:SF1">
    <property type="entry name" value="SULFATE TRANSPORTER YBAR-RELATED"/>
    <property type="match status" value="1"/>
</dbReference>
<keyword evidence="2 5" id="KW-0812">Transmembrane</keyword>
<gene>
    <name evidence="7" type="ORF">G7Y31_09390</name>
</gene>
<feature type="domain" description="STAS" evidence="6">
    <location>
        <begin position="424"/>
        <end position="518"/>
    </location>
</feature>
<dbReference type="RefSeq" id="WP_165009832.1">
    <property type="nucleotide sequence ID" value="NZ_CP064954.1"/>
</dbReference>
<evidence type="ECO:0000313" key="7">
    <source>
        <dbReference type="EMBL" id="QPK78747.1"/>
    </source>
</evidence>
<dbReference type="AlphaFoldDB" id="A0A7T0PBI4"/>
<dbReference type="InterPro" id="IPR011547">
    <property type="entry name" value="SLC26A/SulP_dom"/>
</dbReference>
<dbReference type="Pfam" id="PF00916">
    <property type="entry name" value="Sulfate_transp"/>
    <property type="match status" value="1"/>
</dbReference>
<feature type="transmembrane region" description="Helical" evidence="5">
    <location>
        <begin position="125"/>
        <end position="143"/>
    </location>
</feature>
<dbReference type="KEGG" id="cliz:G7Y31_09390"/>
<feature type="transmembrane region" description="Helical" evidence="5">
    <location>
        <begin position="204"/>
        <end position="225"/>
    </location>
</feature>